<dbReference type="InterPro" id="IPR023343">
    <property type="entry name" value="Penicillin_amidase_dom1"/>
</dbReference>
<dbReference type="EMBL" id="BMOE01000008">
    <property type="protein sequence ID" value="GGJ79262.1"/>
    <property type="molecule type" value="Genomic_DNA"/>
</dbReference>
<evidence type="ECO:0000313" key="7">
    <source>
        <dbReference type="EMBL" id="GGJ79262.1"/>
    </source>
</evidence>
<evidence type="ECO:0000256" key="3">
    <source>
        <dbReference type="ARBA" id="ARBA00023145"/>
    </source>
</evidence>
<dbReference type="InterPro" id="IPR002692">
    <property type="entry name" value="S45"/>
</dbReference>
<dbReference type="Gene3D" id="1.10.1400.10">
    <property type="match status" value="1"/>
</dbReference>
<dbReference type="PIRSF" id="PIRSF001227">
    <property type="entry name" value="Pen_acylase"/>
    <property type="match status" value="1"/>
</dbReference>
<keyword evidence="5" id="KW-0479">Metal-binding</keyword>
<dbReference type="Pfam" id="PF01804">
    <property type="entry name" value="Penicil_amidase"/>
    <property type="match status" value="1"/>
</dbReference>
<feature type="active site" description="Nucleophile" evidence="4">
    <location>
        <position position="270"/>
    </location>
</feature>
<proteinExistence type="inferred from homology"/>
<evidence type="ECO:0000313" key="8">
    <source>
        <dbReference type="Proteomes" id="UP000635726"/>
    </source>
</evidence>
<dbReference type="InterPro" id="IPR043146">
    <property type="entry name" value="Penicillin_amidase_N_B-knob"/>
</dbReference>
<dbReference type="Proteomes" id="UP000635726">
    <property type="component" value="Unassembled WGS sequence"/>
</dbReference>
<reference evidence="7" key="2">
    <citation type="submission" date="2020-09" db="EMBL/GenBank/DDBJ databases">
        <authorList>
            <person name="Sun Q."/>
            <person name="Ohkuma M."/>
        </authorList>
    </citation>
    <scope>NUCLEOTIDE SEQUENCE</scope>
    <source>
        <strain evidence="7">JCM 14371</strain>
    </source>
</reference>
<keyword evidence="2" id="KW-0378">Hydrolase</keyword>
<reference evidence="7" key="1">
    <citation type="journal article" date="2014" name="Int. J. Syst. Evol. Microbiol.">
        <title>Complete genome sequence of Corynebacterium casei LMG S-19264T (=DSM 44701T), isolated from a smear-ripened cheese.</title>
        <authorList>
            <consortium name="US DOE Joint Genome Institute (JGI-PGF)"/>
            <person name="Walter F."/>
            <person name="Albersmeier A."/>
            <person name="Kalinowski J."/>
            <person name="Ruckert C."/>
        </authorList>
    </citation>
    <scope>NUCLEOTIDE SEQUENCE</scope>
    <source>
        <strain evidence="7">JCM 14371</strain>
    </source>
</reference>
<dbReference type="CDD" id="cd03747">
    <property type="entry name" value="Ntn_PGA_like"/>
    <property type="match status" value="1"/>
</dbReference>
<dbReference type="RefSeq" id="WP_188963513.1">
    <property type="nucleotide sequence ID" value="NZ_BMOE01000008.1"/>
</dbReference>
<dbReference type="GO" id="GO:0046872">
    <property type="term" value="F:metal ion binding"/>
    <property type="evidence" value="ECO:0007669"/>
    <property type="project" value="UniProtKB-KW"/>
</dbReference>
<feature type="binding site" evidence="5">
    <location>
        <position position="186"/>
    </location>
    <ligand>
        <name>Ca(2+)</name>
        <dbReference type="ChEBI" id="CHEBI:29108"/>
    </ligand>
</feature>
<dbReference type="PANTHER" id="PTHR34218">
    <property type="entry name" value="PEPTIDASE S45 PENICILLIN AMIDASE"/>
    <property type="match status" value="1"/>
</dbReference>
<keyword evidence="8" id="KW-1185">Reference proteome</keyword>
<dbReference type="GO" id="GO:0016811">
    <property type="term" value="F:hydrolase activity, acting on carbon-nitrogen (but not peptide) bonds, in linear amides"/>
    <property type="evidence" value="ECO:0007669"/>
    <property type="project" value="InterPro"/>
</dbReference>
<keyword evidence="3" id="KW-0865">Zymogen</keyword>
<evidence type="ECO:0000256" key="6">
    <source>
        <dbReference type="SAM" id="MobiDB-lite"/>
    </source>
</evidence>
<dbReference type="InterPro" id="IPR029055">
    <property type="entry name" value="Ntn_hydrolases_N"/>
</dbReference>
<evidence type="ECO:0000256" key="1">
    <source>
        <dbReference type="ARBA" id="ARBA00006586"/>
    </source>
</evidence>
<dbReference type="InterPro" id="IPR014395">
    <property type="entry name" value="Pen/GL7ACA/AHL_acylase"/>
</dbReference>
<gene>
    <name evidence="7" type="ORF">GCM10008939_23870</name>
</gene>
<evidence type="ECO:0000256" key="5">
    <source>
        <dbReference type="PIRSR" id="PIRSR001227-2"/>
    </source>
</evidence>
<dbReference type="Gene3D" id="2.30.120.10">
    <property type="match status" value="1"/>
</dbReference>
<evidence type="ECO:0000256" key="2">
    <source>
        <dbReference type="ARBA" id="ARBA00022801"/>
    </source>
</evidence>
<feature type="binding site" evidence="5">
    <location>
        <position position="345"/>
    </location>
    <ligand>
        <name>Ca(2+)</name>
        <dbReference type="ChEBI" id="CHEBI:29108"/>
    </ligand>
</feature>
<protein>
    <submittedName>
        <fullName evidence="7">Penicillin amidase</fullName>
    </submittedName>
</protein>
<dbReference type="AlphaFoldDB" id="A0A917URC3"/>
<dbReference type="Gene3D" id="1.10.439.10">
    <property type="entry name" value="Penicillin Amidohydrolase, domain 1"/>
    <property type="match status" value="1"/>
</dbReference>
<accession>A0A917URC3</accession>
<dbReference type="GO" id="GO:0017000">
    <property type="term" value="P:antibiotic biosynthetic process"/>
    <property type="evidence" value="ECO:0007669"/>
    <property type="project" value="InterPro"/>
</dbReference>
<organism evidence="7 8">
    <name type="scientific">Deinococcus aquiradiocola</name>
    <dbReference type="NCBI Taxonomy" id="393059"/>
    <lineage>
        <taxon>Bacteria</taxon>
        <taxon>Thermotogati</taxon>
        <taxon>Deinococcota</taxon>
        <taxon>Deinococci</taxon>
        <taxon>Deinococcales</taxon>
        <taxon>Deinococcaceae</taxon>
        <taxon>Deinococcus</taxon>
    </lineage>
</organism>
<feature type="region of interest" description="Disordered" evidence="6">
    <location>
        <begin position="772"/>
        <end position="794"/>
    </location>
</feature>
<comment type="similarity">
    <text evidence="1">Belongs to the peptidase S45 family.</text>
</comment>
<keyword evidence="5" id="KW-0106">Calcium</keyword>
<evidence type="ECO:0000256" key="4">
    <source>
        <dbReference type="PIRSR" id="PIRSR001227-1"/>
    </source>
</evidence>
<comment type="cofactor">
    <cofactor evidence="5">
        <name>Ca(2+)</name>
        <dbReference type="ChEBI" id="CHEBI:29108"/>
    </cofactor>
    <text evidence="5">Binds 1 Ca(2+) ion per dimer.</text>
</comment>
<dbReference type="InterPro" id="IPR043147">
    <property type="entry name" value="Penicillin_amidase_A-knob"/>
</dbReference>
<dbReference type="SUPFAM" id="SSF56235">
    <property type="entry name" value="N-terminal nucleophile aminohydrolases (Ntn hydrolases)"/>
    <property type="match status" value="1"/>
</dbReference>
<dbReference type="PANTHER" id="PTHR34218:SF4">
    <property type="entry name" value="ACYL-HOMOSERINE LACTONE ACYLASE QUIP"/>
    <property type="match status" value="1"/>
</dbReference>
<name>A0A917URC3_9DEIO</name>
<comment type="caution">
    <text evidence="7">The sequence shown here is derived from an EMBL/GenBank/DDBJ whole genome shotgun (WGS) entry which is preliminary data.</text>
</comment>
<sequence>MRLLRGLGLLLFVLLLVVFAGVLYARKVSNPVVSGSVQLRGLTGNVTVTRDRWGVPHIRAQASDADALYALGFVHAQDRLWQMEFQRRVAQGRLSEVLGDAALPQDRFLRTWGFYRAAQSALPALSPRTRTLISAYTAGVNAAIAQDRLPLEFRLLRFRPERWTDVDSIAWSKLMAYDLGGNWDQELLGQRVVARLGAAGLDAVLPPYPAGGPTILSSQELGSTGHLGTPGTPRTGLAGVTLPAGAAAQLASQLAAARSLGFVNAPGKGSNDWVIGGQRTSTGKPILADDPHLGLSAPMLWYLADVQGPTLHAIGASIPGLPGIVIGRNERVAWGVTNVNPDVQDLFVEAPGAPLQSRTEVVRVKGKPDVKLTVQWSAHGPVVARSDEWGDRQSRAVTLQWTALETGDTTFDAFLGLNYARNWTEFRQALGSYVAPSQNFVYADVDGNIGYVAPGRVPVRTPGWDGSLPVPDDAAHRWTGYVPFSQLPQVYNPQDGLVVTANNRVAPDTYRPFLAGNRMWAEPYRAERILQLLNPGHPLSPADVAAAQLDTFSLVWRDLKPLLLATQPDGALSTQALALLRDWDGHETLQSVQASIFEAWLAQLQRMAQDELGTPAQPDATALTSVAVLAQLRQDGPLCRDTRAGVRDCAQELTRTLSAATADLAGRLGTDPARWAWGDLHRSYSKHGAFGGVSAIGWIWNRGLPTPGGTDTVDVARPEPGTFRQTHAPSYRQVIDLSNPNASRYIGTLGQGGNPIGSHYADLQRLWRDGQTIPMSSDPADWGRSETLNLRPAR</sequence>
<feature type="binding site" evidence="5">
    <location>
        <position position="342"/>
    </location>
    <ligand>
        <name>Ca(2+)</name>
        <dbReference type="ChEBI" id="CHEBI:29108"/>
    </ligand>
</feature>
<dbReference type="Gene3D" id="3.60.20.10">
    <property type="entry name" value="Glutamine Phosphoribosylpyrophosphate, subunit 1, domain 1"/>
    <property type="match status" value="1"/>
</dbReference>